<protein>
    <submittedName>
        <fullName evidence="1">Uncharacterized protein</fullName>
    </submittedName>
</protein>
<reference evidence="1" key="2">
    <citation type="journal article" date="2022" name="New Phytol.">
        <title>Evolutionary transition to the ectomycorrhizal habit in the genomes of a hyperdiverse lineage of mushroom-forming fungi.</title>
        <authorList>
            <person name="Looney B."/>
            <person name="Miyauchi S."/>
            <person name="Morin E."/>
            <person name="Drula E."/>
            <person name="Courty P.E."/>
            <person name="Kohler A."/>
            <person name="Kuo A."/>
            <person name="LaButti K."/>
            <person name="Pangilinan J."/>
            <person name="Lipzen A."/>
            <person name="Riley R."/>
            <person name="Andreopoulos W."/>
            <person name="He G."/>
            <person name="Johnson J."/>
            <person name="Nolan M."/>
            <person name="Tritt A."/>
            <person name="Barry K.W."/>
            <person name="Grigoriev I.V."/>
            <person name="Nagy L.G."/>
            <person name="Hibbett D."/>
            <person name="Henrissat B."/>
            <person name="Matheny P.B."/>
            <person name="Labbe J."/>
            <person name="Martin F.M."/>
        </authorList>
    </citation>
    <scope>NUCLEOTIDE SEQUENCE</scope>
    <source>
        <strain evidence="1">EC-137</strain>
    </source>
</reference>
<name>A0ACB8QJZ0_9AGAM</name>
<reference evidence="1" key="1">
    <citation type="submission" date="2021-02" db="EMBL/GenBank/DDBJ databases">
        <authorList>
            <consortium name="DOE Joint Genome Institute"/>
            <person name="Ahrendt S."/>
            <person name="Looney B.P."/>
            <person name="Miyauchi S."/>
            <person name="Morin E."/>
            <person name="Drula E."/>
            <person name="Courty P.E."/>
            <person name="Chicoki N."/>
            <person name="Fauchery L."/>
            <person name="Kohler A."/>
            <person name="Kuo A."/>
            <person name="Labutti K."/>
            <person name="Pangilinan J."/>
            <person name="Lipzen A."/>
            <person name="Riley R."/>
            <person name="Andreopoulos W."/>
            <person name="He G."/>
            <person name="Johnson J."/>
            <person name="Barry K.W."/>
            <person name="Grigoriev I.V."/>
            <person name="Nagy L."/>
            <person name="Hibbett D."/>
            <person name="Henrissat B."/>
            <person name="Matheny P.B."/>
            <person name="Labbe J."/>
            <person name="Martin F."/>
        </authorList>
    </citation>
    <scope>NUCLEOTIDE SEQUENCE</scope>
    <source>
        <strain evidence="1">EC-137</strain>
    </source>
</reference>
<dbReference type="Proteomes" id="UP000814128">
    <property type="component" value="Unassembled WGS sequence"/>
</dbReference>
<sequence>MSTLSKLFQPIRVGAAQLQHRVVMSPMTRNRATADHIPTDLMVKYYDQRSSTPGTLLITEATFIADKASGLGNVPGIWNQAQIDAWKKITQVVHDNGSFIYLQLWAIGRAAQPNLLAEKNLPYVSASDIKFKDSDVAPRPLTIPEIKEYVQLYGTAAANAIKAGFDGVEIHGANGYLIDQFIQTNTNTRTDEYGGSIENRIRFADEVVDAVVAAVGEERSAIRLSPWGVYQEMCMPDPLPTFDTLVKKLDAKYPGLAYIHVVDPDEYGVGAVAPGVVRSNDFVDAVRLPRPVIHAGFFNRESAIKAADAKEGVLVGFARSFISNPDLPRKLKDGLELAQPDYSKLYFGNHEGYTDYPFATEVKA</sequence>
<organism evidence="1 2">
    <name type="scientific">Vararia minispora EC-137</name>
    <dbReference type="NCBI Taxonomy" id="1314806"/>
    <lineage>
        <taxon>Eukaryota</taxon>
        <taxon>Fungi</taxon>
        <taxon>Dikarya</taxon>
        <taxon>Basidiomycota</taxon>
        <taxon>Agaricomycotina</taxon>
        <taxon>Agaricomycetes</taxon>
        <taxon>Russulales</taxon>
        <taxon>Lachnocladiaceae</taxon>
        <taxon>Vararia</taxon>
    </lineage>
</organism>
<accession>A0ACB8QJZ0</accession>
<evidence type="ECO:0000313" key="2">
    <source>
        <dbReference type="Proteomes" id="UP000814128"/>
    </source>
</evidence>
<proteinExistence type="predicted"/>
<evidence type="ECO:0000313" key="1">
    <source>
        <dbReference type="EMBL" id="KAI0032139.1"/>
    </source>
</evidence>
<comment type="caution">
    <text evidence="1">The sequence shown here is derived from an EMBL/GenBank/DDBJ whole genome shotgun (WGS) entry which is preliminary data.</text>
</comment>
<dbReference type="EMBL" id="MU273556">
    <property type="protein sequence ID" value="KAI0032139.1"/>
    <property type="molecule type" value="Genomic_DNA"/>
</dbReference>
<keyword evidence="2" id="KW-1185">Reference proteome</keyword>
<gene>
    <name evidence="1" type="ORF">K488DRAFT_70890</name>
</gene>